<keyword evidence="7 12" id="KW-0863">Zinc-finger</keyword>
<name>A0AAD9PFE5_RIDPI</name>
<evidence type="ECO:0000313" key="16">
    <source>
        <dbReference type="Proteomes" id="UP001209878"/>
    </source>
</evidence>
<keyword evidence="11" id="KW-0862">Zinc</keyword>
<dbReference type="SUPFAM" id="SSF57850">
    <property type="entry name" value="RING/U-box"/>
    <property type="match status" value="1"/>
</dbReference>
<dbReference type="InterPro" id="IPR041432">
    <property type="entry name" value="UBP13_Znf-UBP_var"/>
</dbReference>
<dbReference type="PROSITE" id="PS50235">
    <property type="entry name" value="USP_3"/>
    <property type="match status" value="1"/>
</dbReference>
<keyword evidence="4" id="KW-0645">Protease</keyword>
<keyword evidence="6" id="KW-0677">Repeat</keyword>
<dbReference type="EMBL" id="JAODUO010000006">
    <property type="protein sequence ID" value="KAK2193829.1"/>
    <property type="molecule type" value="Genomic_DNA"/>
</dbReference>
<dbReference type="FunFam" id="3.30.40.10:FF:000026">
    <property type="entry name" value="Ubiquitin carboxyl-terminal hydrolase"/>
    <property type="match status" value="1"/>
</dbReference>
<dbReference type="EC" id="3.4.19.12" evidence="3"/>
<keyword evidence="10" id="KW-0788">Thiol protease</keyword>
<evidence type="ECO:0000256" key="9">
    <source>
        <dbReference type="ARBA" id="ARBA00022801"/>
    </source>
</evidence>
<evidence type="ECO:0000256" key="4">
    <source>
        <dbReference type="ARBA" id="ARBA00022670"/>
    </source>
</evidence>
<dbReference type="InterPro" id="IPR028889">
    <property type="entry name" value="USP"/>
</dbReference>
<gene>
    <name evidence="15" type="ORF">NP493_5g12009</name>
</gene>
<evidence type="ECO:0000256" key="11">
    <source>
        <dbReference type="ARBA" id="ARBA00022833"/>
    </source>
</evidence>
<dbReference type="PANTHER" id="PTHR21646">
    <property type="entry name" value="UBIQUITIN CARBOXYL-TERMINAL HYDROLASE"/>
    <property type="match status" value="1"/>
</dbReference>
<evidence type="ECO:0000256" key="6">
    <source>
        <dbReference type="ARBA" id="ARBA00022737"/>
    </source>
</evidence>
<dbReference type="InterPro" id="IPR038765">
    <property type="entry name" value="Papain-like_cys_pep_sf"/>
</dbReference>
<dbReference type="Pfam" id="PF02148">
    <property type="entry name" value="zf-UBP"/>
    <property type="match status" value="1"/>
</dbReference>
<accession>A0AAD9PFE5</accession>
<dbReference type="GO" id="GO:0004843">
    <property type="term" value="F:cysteine-type deubiquitinase activity"/>
    <property type="evidence" value="ECO:0007669"/>
    <property type="project" value="UniProtKB-EC"/>
</dbReference>
<feature type="domain" description="UBP-type" evidence="14">
    <location>
        <begin position="166"/>
        <end position="275"/>
    </location>
</feature>
<dbReference type="SUPFAM" id="SSF54001">
    <property type="entry name" value="Cysteine proteinases"/>
    <property type="match status" value="1"/>
</dbReference>
<dbReference type="GO" id="GO:0006508">
    <property type="term" value="P:proteolysis"/>
    <property type="evidence" value="ECO:0007669"/>
    <property type="project" value="UniProtKB-KW"/>
</dbReference>
<keyword evidence="8" id="KW-0833">Ubl conjugation pathway</keyword>
<dbReference type="AlphaFoldDB" id="A0AAD9PFE5"/>
<dbReference type="InterPro" id="IPR001394">
    <property type="entry name" value="Peptidase_C19_UCH"/>
</dbReference>
<comment type="catalytic activity">
    <reaction evidence="1">
        <text>Thiol-dependent hydrolysis of ester, thioester, amide, peptide and isopeptide bonds formed by the C-terminal Gly of ubiquitin (a 76-residue protein attached to proteins as an intracellular targeting signal).</text>
        <dbReference type="EC" id="3.4.19.12"/>
    </reaction>
</comment>
<dbReference type="Gene3D" id="3.90.70.10">
    <property type="entry name" value="Cysteine proteinases"/>
    <property type="match status" value="1"/>
</dbReference>
<dbReference type="GO" id="GO:0008270">
    <property type="term" value="F:zinc ion binding"/>
    <property type="evidence" value="ECO:0007669"/>
    <property type="project" value="UniProtKB-KW"/>
</dbReference>
<organism evidence="15 16">
    <name type="scientific">Ridgeia piscesae</name>
    <name type="common">Tubeworm</name>
    <dbReference type="NCBI Taxonomy" id="27915"/>
    <lineage>
        <taxon>Eukaryota</taxon>
        <taxon>Metazoa</taxon>
        <taxon>Spiralia</taxon>
        <taxon>Lophotrochozoa</taxon>
        <taxon>Annelida</taxon>
        <taxon>Polychaeta</taxon>
        <taxon>Sedentaria</taxon>
        <taxon>Canalipalpata</taxon>
        <taxon>Sabellida</taxon>
        <taxon>Siboglinidae</taxon>
        <taxon>Ridgeia</taxon>
    </lineage>
</organism>
<reference evidence="15" key="1">
    <citation type="journal article" date="2023" name="Mol. Biol. Evol.">
        <title>Third-Generation Sequencing Reveals the Adaptive Role of the Epigenome in Three Deep-Sea Polychaetes.</title>
        <authorList>
            <person name="Perez M."/>
            <person name="Aroh O."/>
            <person name="Sun Y."/>
            <person name="Lan Y."/>
            <person name="Juniper S.K."/>
            <person name="Young C.R."/>
            <person name="Angers B."/>
            <person name="Qian P.Y."/>
        </authorList>
    </citation>
    <scope>NUCLEOTIDE SEQUENCE</scope>
    <source>
        <strain evidence="15">R07B-5</strain>
    </source>
</reference>
<evidence type="ECO:0000256" key="1">
    <source>
        <dbReference type="ARBA" id="ARBA00000707"/>
    </source>
</evidence>
<feature type="domain" description="USP" evidence="13">
    <location>
        <begin position="318"/>
        <end position="494"/>
    </location>
</feature>
<dbReference type="SMART" id="SM00290">
    <property type="entry name" value="ZnF_UBP"/>
    <property type="match status" value="1"/>
</dbReference>
<protein>
    <recommendedName>
        <fullName evidence="3">ubiquitinyl hydrolase 1</fullName>
        <ecNumber evidence="3">3.4.19.12</ecNumber>
    </recommendedName>
</protein>
<evidence type="ECO:0000256" key="2">
    <source>
        <dbReference type="ARBA" id="ARBA00009085"/>
    </source>
</evidence>
<evidence type="ECO:0000259" key="13">
    <source>
        <dbReference type="PROSITE" id="PS50235"/>
    </source>
</evidence>
<evidence type="ECO:0000256" key="5">
    <source>
        <dbReference type="ARBA" id="ARBA00022723"/>
    </source>
</evidence>
<dbReference type="PANTHER" id="PTHR21646:SF10">
    <property type="entry name" value="UBIQUITIN CARBOXYL-TERMINAL HYDROLASE 14"/>
    <property type="match status" value="1"/>
</dbReference>
<keyword evidence="5" id="KW-0479">Metal-binding</keyword>
<comment type="similarity">
    <text evidence="2">Belongs to the peptidase C19 family.</text>
</comment>
<sequence>MAASLQMHLSKIRSPSEGEKVYKDECMFSFDTPECETGLYICMNTFMGFGRDHVKSYYEKTGNAVYLHMCRIKRQLPKVEDDAGKPKPTKLAIGVEGGFNLDENKYEVEEVNTIIVMPSWKDIPLTDSELPVEVQISAAAIIATNSAAHQEELQALSGAWDGEKRVISRHAETLVQLPRSGRKIAPSGWKCEQCDLTENLWLNLTDGSILCGRKFWDGSGGNNHAVEHYEQAKHPLAVKLGTITPDGADVYSYDEDDMVEDPYLAKHLAHFGIDIMSMQKTEKTMVELEIDLNQKIGEWDVIQEAGSKLQPVHGPGYTGMVNLGNSCYMNSVMQVVFTLPDFQHKYFAQYDSVMARGLADPAGDFTVQMTKLAYGLLSGKYSKESPVNTDLKEPTIIRPHGIKPQMFKTLIGRGHPEFSTKRQQDAQEFILHLLNMTDRNSHGQENPTECLRFKLEERIECVQSKKVHYVTKEEYMLALPIPLDAASNKEQRLH</sequence>
<dbReference type="Pfam" id="PF00443">
    <property type="entry name" value="UCH"/>
    <property type="match status" value="1"/>
</dbReference>
<evidence type="ECO:0000256" key="12">
    <source>
        <dbReference type="PROSITE-ProRule" id="PRU00502"/>
    </source>
</evidence>
<dbReference type="InterPro" id="IPR001607">
    <property type="entry name" value="Znf_UBP"/>
</dbReference>
<evidence type="ECO:0000256" key="3">
    <source>
        <dbReference type="ARBA" id="ARBA00012759"/>
    </source>
</evidence>
<evidence type="ECO:0000313" key="15">
    <source>
        <dbReference type="EMBL" id="KAK2193829.1"/>
    </source>
</evidence>
<dbReference type="GO" id="GO:0016579">
    <property type="term" value="P:protein deubiquitination"/>
    <property type="evidence" value="ECO:0007669"/>
    <property type="project" value="InterPro"/>
</dbReference>
<dbReference type="InterPro" id="IPR050185">
    <property type="entry name" value="Ub_carboxyl-term_hydrolase"/>
</dbReference>
<evidence type="ECO:0000256" key="10">
    <source>
        <dbReference type="ARBA" id="ARBA00022807"/>
    </source>
</evidence>
<proteinExistence type="inferred from homology"/>
<dbReference type="InterPro" id="IPR013083">
    <property type="entry name" value="Znf_RING/FYVE/PHD"/>
</dbReference>
<dbReference type="Pfam" id="PF17807">
    <property type="entry name" value="zf-UBP_var"/>
    <property type="match status" value="1"/>
</dbReference>
<evidence type="ECO:0000259" key="14">
    <source>
        <dbReference type="PROSITE" id="PS50271"/>
    </source>
</evidence>
<evidence type="ECO:0000256" key="7">
    <source>
        <dbReference type="ARBA" id="ARBA00022771"/>
    </source>
</evidence>
<keyword evidence="9" id="KW-0378">Hydrolase</keyword>
<comment type="caution">
    <text evidence="15">The sequence shown here is derived from an EMBL/GenBank/DDBJ whole genome shotgun (WGS) entry which is preliminary data.</text>
</comment>
<keyword evidence="16" id="KW-1185">Reference proteome</keyword>
<dbReference type="InterPro" id="IPR018200">
    <property type="entry name" value="USP_CS"/>
</dbReference>
<dbReference type="Proteomes" id="UP001209878">
    <property type="component" value="Unassembled WGS sequence"/>
</dbReference>
<evidence type="ECO:0000256" key="8">
    <source>
        <dbReference type="ARBA" id="ARBA00022786"/>
    </source>
</evidence>
<dbReference type="PROSITE" id="PS00972">
    <property type="entry name" value="USP_1"/>
    <property type="match status" value="1"/>
</dbReference>
<dbReference type="Gene3D" id="3.30.40.10">
    <property type="entry name" value="Zinc/RING finger domain, C3HC4 (zinc finger)"/>
    <property type="match status" value="2"/>
</dbReference>
<dbReference type="PROSITE" id="PS50271">
    <property type="entry name" value="ZF_UBP"/>
    <property type="match status" value="1"/>
</dbReference>